<dbReference type="EMBL" id="CP017269">
    <property type="protein sequence ID" value="AOT71501.1"/>
    <property type="molecule type" value="Genomic_DNA"/>
</dbReference>
<sequence>MLTVRQAKAGEHEILTKLAMRSEAHWGYDSDFMETFESIYGVTEAFINIHPTFVMEEKGNIVGFYSILINNQGTSLEYFYIEPAFIGKGYGKLLWNHMVESCKNYGIKEIVFVTSPQAKEFYTRMGAEQTGEVESLVKKGRKIPRLVYRFAY</sequence>
<dbReference type="KEGG" id="gfe:Gferi_19380"/>
<dbReference type="Gene3D" id="3.40.630.30">
    <property type="match status" value="1"/>
</dbReference>
<dbReference type="InterPro" id="IPR000182">
    <property type="entry name" value="GNAT_dom"/>
</dbReference>
<dbReference type="RefSeq" id="WP_069979416.1">
    <property type="nucleotide sequence ID" value="NZ_CP017269.1"/>
</dbReference>
<name>A0A1D8GKR7_9FIRM</name>
<protein>
    <submittedName>
        <fullName evidence="2">GNAT family N-acetyltransferase</fullName>
    </submittedName>
</protein>
<dbReference type="OrthoDB" id="164032at2"/>
<dbReference type="GO" id="GO:0016747">
    <property type="term" value="F:acyltransferase activity, transferring groups other than amino-acyl groups"/>
    <property type="evidence" value="ECO:0007669"/>
    <property type="project" value="InterPro"/>
</dbReference>
<proteinExistence type="predicted"/>
<feature type="domain" description="N-acetyltransferase" evidence="1">
    <location>
        <begin position="2"/>
        <end position="152"/>
    </location>
</feature>
<dbReference type="AlphaFoldDB" id="A0A1D8GKR7"/>
<accession>A0A1D8GKR7</accession>
<dbReference type="CDD" id="cd04301">
    <property type="entry name" value="NAT_SF"/>
    <property type="match status" value="1"/>
</dbReference>
<reference evidence="2 3" key="1">
    <citation type="submission" date="2016-09" db="EMBL/GenBank/DDBJ databases">
        <title>Genomic analysis reveals versatility of anaerobic energy metabolism of Geosporobacter ferrireducens IRF9 of phylum Firmicutes.</title>
        <authorList>
            <person name="Kim S.-J."/>
        </authorList>
    </citation>
    <scope>NUCLEOTIDE SEQUENCE [LARGE SCALE GENOMIC DNA]</scope>
    <source>
        <strain evidence="2 3">IRF9</strain>
    </source>
</reference>
<evidence type="ECO:0000313" key="2">
    <source>
        <dbReference type="EMBL" id="AOT71501.1"/>
    </source>
</evidence>
<organism evidence="2 3">
    <name type="scientific">Geosporobacter ferrireducens</name>
    <dbReference type="NCBI Taxonomy" id="1424294"/>
    <lineage>
        <taxon>Bacteria</taxon>
        <taxon>Bacillati</taxon>
        <taxon>Bacillota</taxon>
        <taxon>Clostridia</taxon>
        <taxon>Peptostreptococcales</taxon>
        <taxon>Thermotaleaceae</taxon>
        <taxon>Geosporobacter</taxon>
    </lineage>
</organism>
<dbReference type="STRING" id="1424294.Gferi_19380"/>
<gene>
    <name evidence="2" type="ORF">Gferi_19380</name>
</gene>
<dbReference type="PROSITE" id="PS51186">
    <property type="entry name" value="GNAT"/>
    <property type="match status" value="1"/>
</dbReference>
<evidence type="ECO:0000259" key="1">
    <source>
        <dbReference type="PROSITE" id="PS51186"/>
    </source>
</evidence>
<keyword evidence="2" id="KW-0808">Transferase</keyword>
<dbReference type="Proteomes" id="UP000095743">
    <property type="component" value="Chromosome"/>
</dbReference>
<evidence type="ECO:0000313" key="3">
    <source>
        <dbReference type="Proteomes" id="UP000095743"/>
    </source>
</evidence>
<dbReference type="InterPro" id="IPR016181">
    <property type="entry name" value="Acyl_CoA_acyltransferase"/>
</dbReference>
<dbReference type="SUPFAM" id="SSF55729">
    <property type="entry name" value="Acyl-CoA N-acyltransferases (Nat)"/>
    <property type="match status" value="1"/>
</dbReference>
<keyword evidence="3" id="KW-1185">Reference proteome</keyword>
<dbReference type="Pfam" id="PF00583">
    <property type="entry name" value="Acetyltransf_1"/>
    <property type="match status" value="1"/>
</dbReference>